<gene>
    <name evidence="1" type="ORF">BDV39DRAFT_83007</name>
</gene>
<protein>
    <submittedName>
        <fullName evidence="1">Uncharacterized protein</fullName>
    </submittedName>
</protein>
<keyword evidence="2" id="KW-1185">Reference proteome</keyword>
<dbReference type="EMBL" id="ML741794">
    <property type="protein sequence ID" value="KAE8327177.1"/>
    <property type="molecule type" value="Genomic_DNA"/>
</dbReference>
<sequence length="151" mass="17154">MNSLWHSKSAQTMPRRNFRQTRKRFNSPRGCDFLAGSVATPFPNELEIILQEYKGSTSCEPAYGVMSGVGHIRAHYYCLFSGSMCCLAVDTHPGCSGRGEKMWWHCQLLFPLSQRWVIVIPPVLSNRKTKRRGVTWAHVNAPESRIKRAEG</sequence>
<organism evidence="1 2">
    <name type="scientific">Aspergillus sergii</name>
    <dbReference type="NCBI Taxonomy" id="1034303"/>
    <lineage>
        <taxon>Eukaryota</taxon>
        <taxon>Fungi</taxon>
        <taxon>Dikarya</taxon>
        <taxon>Ascomycota</taxon>
        <taxon>Pezizomycotina</taxon>
        <taxon>Eurotiomycetes</taxon>
        <taxon>Eurotiomycetidae</taxon>
        <taxon>Eurotiales</taxon>
        <taxon>Aspergillaceae</taxon>
        <taxon>Aspergillus</taxon>
        <taxon>Aspergillus subgen. Circumdati</taxon>
    </lineage>
</organism>
<proteinExistence type="predicted"/>
<dbReference type="Proteomes" id="UP000325945">
    <property type="component" value="Unassembled WGS sequence"/>
</dbReference>
<reference evidence="2" key="1">
    <citation type="submission" date="2019-04" db="EMBL/GenBank/DDBJ databases">
        <title>Friends and foes A comparative genomics studyof 23 Aspergillus species from section Flavi.</title>
        <authorList>
            <consortium name="DOE Joint Genome Institute"/>
            <person name="Kjaerbolling I."/>
            <person name="Vesth T."/>
            <person name="Frisvad J.C."/>
            <person name="Nybo J.L."/>
            <person name="Theobald S."/>
            <person name="Kildgaard S."/>
            <person name="Isbrandt T."/>
            <person name="Kuo A."/>
            <person name="Sato A."/>
            <person name="Lyhne E.K."/>
            <person name="Kogle M.E."/>
            <person name="Wiebenga A."/>
            <person name="Kun R.S."/>
            <person name="Lubbers R.J."/>
            <person name="Makela M.R."/>
            <person name="Barry K."/>
            <person name="Chovatia M."/>
            <person name="Clum A."/>
            <person name="Daum C."/>
            <person name="Haridas S."/>
            <person name="He G."/>
            <person name="LaButti K."/>
            <person name="Lipzen A."/>
            <person name="Mondo S."/>
            <person name="Riley R."/>
            <person name="Salamov A."/>
            <person name="Simmons B.A."/>
            <person name="Magnuson J.K."/>
            <person name="Henrissat B."/>
            <person name="Mortensen U.H."/>
            <person name="Larsen T.O."/>
            <person name="Devries R.P."/>
            <person name="Grigoriev I.V."/>
            <person name="Machida M."/>
            <person name="Baker S.E."/>
            <person name="Andersen M.R."/>
        </authorList>
    </citation>
    <scope>NUCLEOTIDE SEQUENCE [LARGE SCALE GENOMIC DNA]</scope>
    <source>
        <strain evidence="2">CBS 130017</strain>
    </source>
</reference>
<accession>A0A5N6X1T7</accession>
<dbReference type="AlphaFoldDB" id="A0A5N6X1T7"/>
<name>A0A5N6X1T7_9EURO</name>
<evidence type="ECO:0000313" key="1">
    <source>
        <dbReference type="EMBL" id="KAE8327177.1"/>
    </source>
</evidence>
<evidence type="ECO:0000313" key="2">
    <source>
        <dbReference type="Proteomes" id="UP000325945"/>
    </source>
</evidence>